<accession>A0A1E5LB68</accession>
<protein>
    <recommendedName>
        <fullName evidence="2">protein-tyrosine-phosphatase</fullName>
        <ecNumber evidence="2">3.1.3.48</ecNumber>
    </recommendedName>
</protein>
<reference evidence="8 9" key="1">
    <citation type="submission" date="2016-08" db="EMBL/GenBank/DDBJ databases">
        <title>Genome of Bacillus solimangrovi GH2-4.</title>
        <authorList>
            <person name="Lim S."/>
            <person name="Kim B.-C."/>
        </authorList>
    </citation>
    <scope>NUCLEOTIDE SEQUENCE [LARGE SCALE GENOMIC DNA]</scope>
    <source>
        <strain evidence="8 9">GH2-4</strain>
    </source>
</reference>
<evidence type="ECO:0000256" key="2">
    <source>
        <dbReference type="ARBA" id="ARBA00013064"/>
    </source>
</evidence>
<dbReference type="OrthoDB" id="9784339at2"/>
<dbReference type="AlphaFoldDB" id="A0A1E5LB68"/>
<keyword evidence="9" id="KW-1185">Reference proteome</keyword>
<organism evidence="8 9">
    <name type="scientific">Bacillus solimangrovi</name>
    <dbReference type="NCBI Taxonomy" id="1305675"/>
    <lineage>
        <taxon>Bacteria</taxon>
        <taxon>Bacillati</taxon>
        <taxon>Bacillota</taxon>
        <taxon>Bacilli</taxon>
        <taxon>Bacillales</taxon>
        <taxon>Bacillaceae</taxon>
        <taxon>Bacillus</taxon>
    </lineage>
</organism>
<dbReference type="Pfam" id="PF01451">
    <property type="entry name" value="LMWPc"/>
    <property type="match status" value="1"/>
</dbReference>
<gene>
    <name evidence="8" type="ORF">BFG57_05530</name>
</gene>
<keyword evidence="3" id="KW-0378">Hydrolase</keyword>
<evidence type="ECO:0000256" key="5">
    <source>
        <dbReference type="ARBA" id="ARBA00051722"/>
    </source>
</evidence>
<evidence type="ECO:0000313" key="8">
    <source>
        <dbReference type="EMBL" id="OEH91326.1"/>
    </source>
</evidence>
<dbReference type="Proteomes" id="UP000095209">
    <property type="component" value="Unassembled WGS sequence"/>
</dbReference>
<evidence type="ECO:0000259" key="7">
    <source>
        <dbReference type="SMART" id="SM00226"/>
    </source>
</evidence>
<dbReference type="RefSeq" id="WP_069718586.1">
    <property type="nucleotide sequence ID" value="NZ_MJEH01000062.1"/>
</dbReference>
<dbReference type="FunFam" id="3.40.50.2300:FF:000113">
    <property type="entry name" value="Low molecular weight protein-tyrosine-phosphatase"/>
    <property type="match status" value="1"/>
</dbReference>
<evidence type="ECO:0000256" key="3">
    <source>
        <dbReference type="ARBA" id="ARBA00022801"/>
    </source>
</evidence>
<evidence type="ECO:0000256" key="4">
    <source>
        <dbReference type="ARBA" id="ARBA00022912"/>
    </source>
</evidence>
<sequence length="156" mass="17556">MISVLFVCLGNICRSPMAEAIFRHKVKDAGLEAEIQIDSAGTGNWHVGNQPHVGTQKVLKENRISFEGIRARQVNESDFAEFDYIIAMDEKNVSDLESIKKGNPTAYVGQLLSFLPDVSDKNVPDPYFTGNFQVVYELIDESCSRLLTFIRERNNI</sequence>
<comment type="catalytic activity">
    <reaction evidence="5">
        <text>O-phospho-L-tyrosyl-[protein] + H2O = L-tyrosyl-[protein] + phosphate</text>
        <dbReference type="Rhea" id="RHEA:10684"/>
        <dbReference type="Rhea" id="RHEA-COMP:10136"/>
        <dbReference type="Rhea" id="RHEA-COMP:20101"/>
        <dbReference type="ChEBI" id="CHEBI:15377"/>
        <dbReference type="ChEBI" id="CHEBI:43474"/>
        <dbReference type="ChEBI" id="CHEBI:46858"/>
        <dbReference type="ChEBI" id="CHEBI:61978"/>
        <dbReference type="EC" id="3.1.3.48"/>
    </reaction>
</comment>
<dbReference type="InterPro" id="IPR023485">
    <property type="entry name" value="Ptyr_pPase"/>
</dbReference>
<dbReference type="InterPro" id="IPR050438">
    <property type="entry name" value="LMW_PTPase"/>
</dbReference>
<proteinExistence type="inferred from homology"/>
<evidence type="ECO:0000313" key="9">
    <source>
        <dbReference type="Proteomes" id="UP000095209"/>
    </source>
</evidence>
<keyword evidence="4" id="KW-0904">Protein phosphatase</keyword>
<feature type="active site" description="Proton donor" evidence="6">
    <location>
        <position position="125"/>
    </location>
</feature>
<dbReference type="SMART" id="SM00226">
    <property type="entry name" value="LMWPc"/>
    <property type="match status" value="1"/>
</dbReference>
<feature type="active site" evidence="6">
    <location>
        <position position="14"/>
    </location>
</feature>
<dbReference type="InterPro" id="IPR036196">
    <property type="entry name" value="Ptyr_pPase_sf"/>
</dbReference>
<dbReference type="CDD" id="cd16343">
    <property type="entry name" value="LMWPTP"/>
    <property type="match status" value="1"/>
</dbReference>
<comment type="caution">
    <text evidence="8">The sequence shown here is derived from an EMBL/GenBank/DDBJ whole genome shotgun (WGS) entry which is preliminary data.</text>
</comment>
<comment type="similarity">
    <text evidence="1">Belongs to the low molecular weight phosphotyrosine protein phosphatase family.</text>
</comment>
<dbReference type="PANTHER" id="PTHR11717">
    <property type="entry name" value="LOW MOLECULAR WEIGHT PROTEIN TYROSINE PHOSPHATASE"/>
    <property type="match status" value="1"/>
</dbReference>
<dbReference type="Gene3D" id="3.40.50.2300">
    <property type="match status" value="1"/>
</dbReference>
<dbReference type="EMBL" id="MJEH01000062">
    <property type="protein sequence ID" value="OEH91326.1"/>
    <property type="molecule type" value="Genomic_DNA"/>
</dbReference>
<dbReference type="PANTHER" id="PTHR11717:SF7">
    <property type="entry name" value="LOW MOLECULAR WEIGHT PHOSPHOTYROSINE PROTEIN PHOSPHATASE"/>
    <property type="match status" value="1"/>
</dbReference>
<dbReference type="InterPro" id="IPR017867">
    <property type="entry name" value="Tyr_phospatase_low_mol_wt"/>
</dbReference>
<evidence type="ECO:0000256" key="1">
    <source>
        <dbReference type="ARBA" id="ARBA00011063"/>
    </source>
</evidence>
<dbReference type="GO" id="GO:0004725">
    <property type="term" value="F:protein tyrosine phosphatase activity"/>
    <property type="evidence" value="ECO:0007669"/>
    <property type="project" value="UniProtKB-EC"/>
</dbReference>
<dbReference type="STRING" id="1305675.BFG57_05530"/>
<dbReference type="SUPFAM" id="SSF52788">
    <property type="entry name" value="Phosphotyrosine protein phosphatases I"/>
    <property type="match status" value="1"/>
</dbReference>
<feature type="domain" description="Phosphotyrosine protein phosphatase I" evidence="7">
    <location>
        <begin position="2"/>
        <end position="149"/>
    </location>
</feature>
<dbReference type="PRINTS" id="PR00719">
    <property type="entry name" value="LMWPTPASE"/>
</dbReference>
<evidence type="ECO:0000256" key="6">
    <source>
        <dbReference type="PIRSR" id="PIRSR617867-1"/>
    </source>
</evidence>
<feature type="active site" description="Nucleophile" evidence="6">
    <location>
        <position position="8"/>
    </location>
</feature>
<dbReference type="EC" id="3.1.3.48" evidence="2"/>
<name>A0A1E5LB68_9BACI</name>